<dbReference type="Pfam" id="PF01920">
    <property type="entry name" value="Prefoldin_2"/>
    <property type="match status" value="1"/>
</dbReference>
<dbReference type="InterPro" id="IPR002777">
    <property type="entry name" value="PFD_beta-like"/>
</dbReference>
<proteinExistence type="inferred from homology"/>
<dbReference type="SUPFAM" id="SSF46579">
    <property type="entry name" value="Prefoldin"/>
    <property type="match status" value="1"/>
</dbReference>
<dbReference type="RefSeq" id="XP_017781876.1">
    <property type="nucleotide sequence ID" value="XM_017926387.1"/>
</dbReference>
<evidence type="ECO:0000256" key="4">
    <source>
        <dbReference type="SAM" id="Coils"/>
    </source>
</evidence>
<comment type="subunit">
    <text evidence="2">Heterohexamer of two PFD-alpha type and four PFD-beta type subunits.</text>
</comment>
<evidence type="ECO:0000256" key="2">
    <source>
        <dbReference type="ARBA" id="ARBA00011695"/>
    </source>
</evidence>
<dbReference type="PANTHER" id="PTHR21431">
    <property type="entry name" value="PREFOLDIN SUBUNIT 6"/>
    <property type="match status" value="1"/>
</dbReference>
<dbReference type="InterPro" id="IPR009053">
    <property type="entry name" value="Prefoldin"/>
</dbReference>
<feature type="coiled-coil region" evidence="4">
    <location>
        <begin position="1"/>
        <end position="120"/>
    </location>
</feature>
<evidence type="ECO:0000256" key="1">
    <source>
        <dbReference type="ARBA" id="ARBA00008045"/>
    </source>
</evidence>
<keyword evidence="4" id="KW-0175">Coiled coil</keyword>
<sequence>MEEFQRKLQSEVENFKLAQKELEKVVNSRQQLDGQLNENEIVKKELDLLKAEALVYKSIGPVLIKTDLVEAKQNVSKRIEFISKELKRVDDQINTLEKKQDTHNENLQRLQQQFQQAQVKAAMKS</sequence>
<comment type="similarity">
    <text evidence="1">Belongs to the prefoldin subunit beta family.</text>
</comment>
<accession>A0ABM1N4X6</accession>
<evidence type="ECO:0000313" key="5">
    <source>
        <dbReference type="Proteomes" id="UP000695000"/>
    </source>
</evidence>
<reference evidence="6" key="1">
    <citation type="submission" date="2025-08" db="UniProtKB">
        <authorList>
            <consortium name="RefSeq"/>
        </authorList>
    </citation>
    <scope>IDENTIFICATION</scope>
    <source>
        <tissue evidence="6">Whole Larva</tissue>
    </source>
</reference>
<name>A0ABM1N4X6_NICVS</name>
<organism evidence="5 6">
    <name type="scientific">Nicrophorus vespilloides</name>
    <name type="common">Boreal carrion beetle</name>
    <dbReference type="NCBI Taxonomy" id="110193"/>
    <lineage>
        <taxon>Eukaryota</taxon>
        <taxon>Metazoa</taxon>
        <taxon>Ecdysozoa</taxon>
        <taxon>Arthropoda</taxon>
        <taxon>Hexapoda</taxon>
        <taxon>Insecta</taxon>
        <taxon>Pterygota</taxon>
        <taxon>Neoptera</taxon>
        <taxon>Endopterygota</taxon>
        <taxon>Coleoptera</taxon>
        <taxon>Polyphaga</taxon>
        <taxon>Staphyliniformia</taxon>
        <taxon>Silphidae</taxon>
        <taxon>Nicrophorinae</taxon>
        <taxon>Nicrophorus</taxon>
    </lineage>
</organism>
<protein>
    <submittedName>
        <fullName evidence="6">Prefoldin subunit 6</fullName>
    </submittedName>
</protein>
<dbReference type="PANTHER" id="PTHR21431:SF0">
    <property type="entry name" value="PREFOLDIN SUBUNIT 6"/>
    <property type="match status" value="1"/>
</dbReference>
<keyword evidence="3" id="KW-0143">Chaperone</keyword>
<dbReference type="GeneID" id="108566485"/>
<gene>
    <name evidence="6" type="primary">LOC108566485</name>
</gene>
<dbReference type="Proteomes" id="UP000695000">
    <property type="component" value="Unplaced"/>
</dbReference>
<keyword evidence="5" id="KW-1185">Reference proteome</keyword>
<evidence type="ECO:0000313" key="6">
    <source>
        <dbReference type="RefSeq" id="XP_017781876.1"/>
    </source>
</evidence>
<dbReference type="Gene3D" id="1.10.287.370">
    <property type="match status" value="1"/>
</dbReference>
<dbReference type="CDD" id="cd23161">
    <property type="entry name" value="Prefoldin_6"/>
    <property type="match status" value="1"/>
</dbReference>
<evidence type="ECO:0000256" key="3">
    <source>
        <dbReference type="ARBA" id="ARBA00023186"/>
    </source>
</evidence>